<dbReference type="AlphaFoldDB" id="A0A9W7GNF5"/>
<protein>
    <recommendedName>
        <fullName evidence="4">Dirigent protein</fullName>
    </recommendedName>
</protein>
<dbReference type="Proteomes" id="UP001165065">
    <property type="component" value="Unassembled WGS sequence"/>
</dbReference>
<keyword evidence="1" id="KW-0732">Signal</keyword>
<evidence type="ECO:0008006" key="4">
    <source>
        <dbReference type="Google" id="ProtNLM"/>
    </source>
</evidence>
<evidence type="ECO:0000313" key="3">
    <source>
        <dbReference type="Proteomes" id="UP001165065"/>
    </source>
</evidence>
<dbReference type="EMBL" id="BRYA01000353">
    <property type="protein sequence ID" value="GMI47648.1"/>
    <property type="molecule type" value="Genomic_DNA"/>
</dbReference>
<proteinExistence type="predicted"/>
<feature type="signal peptide" evidence="1">
    <location>
        <begin position="1"/>
        <end position="25"/>
    </location>
</feature>
<organism evidence="2 3">
    <name type="scientific">Triparma columacea</name>
    <dbReference type="NCBI Taxonomy" id="722753"/>
    <lineage>
        <taxon>Eukaryota</taxon>
        <taxon>Sar</taxon>
        <taxon>Stramenopiles</taxon>
        <taxon>Ochrophyta</taxon>
        <taxon>Bolidophyceae</taxon>
        <taxon>Parmales</taxon>
        <taxon>Triparmaceae</taxon>
        <taxon>Triparma</taxon>
    </lineage>
</organism>
<reference evidence="3" key="1">
    <citation type="journal article" date="2023" name="Commun. Biol.">
        <title>Genome analysis of Parmales, the sister group of diatoms, reveals the evolutionary specialization of diatoms from phago-mixotrophs to photoautotrophs.</title>
        <authorList>
            <person name="Ban H."/>
            <person name="Sato S."/>
            <person name="Yoshikawa S."/>
            <person name="Yamada K."/>
            <person name="Nakamura Y."/>
            <person name="Ichinomiya M."/>
            <person name="Sato N."/>
            <person name="Blanc-Mathieu R."/>
            <person name="Endo H."/>
            <person name="Kuwata A."/>
            <person name="Ogata H."/>
        </authorList>
    </citation>
    <scope>NUCLEOTIDE SEQUENCE [LARGE SCALE GENOMIC DNA]</scope>
</reference>
<sequence length="195" mass="20890">MFSSPTSSSISLLPLLLLFLPFTSSFLSPSFLPRLSTLPLRASVFPTSFPPSGMEFSLEENEDAESMTTVMYVHPDLSVTFGDTTGPPPVKYEGELKVEEDTGSFQLSIERMFQSGIHKPPSSVNQVSGETEATETMGEFTFSVKRAYSGTFSIIGSGVVGGEGVIKCGDDMDVGYFSVVQAIEGNELPGVSTRG</sequence>
<feature type="chain" id="PRO_5040797109" description="Dirigent protein" evidence="1">
    <location>
        <begin position="26"/>
        <end position="195"/>
    </location>
</feature>
<name>A0A9W7GNF5_9STRA</name>
<comment type="caution">
    <text evidence="2">The sequence shown here is derived from an EMBL/GenBank/DDBJ whole genome shotgun (WGS) entry which is preliminary data.</text>
</comment>
<evidence type="ECO:0000313" key="2">
    <source>
        <dbReference type="EMBL" id="GMI47648.1"/>
    </source>
</evidence>
<evidence type="ECO:0000256" key="1">
    <source>
        <dbReference type="SAM" id="SignalP"/>
    </source>
</evidence>
<gene>
    <name evidence="2" type="ORF">TrCOL_g5428</name>
</gene>
<dbReference type="OrthoDB" id="42858at2759"/>
<accession>A0A9W7GNF5</accession>
<keyword evidence="3" id="KW-1185">Reference proteome</keyword>